<evidence type="ECO:0000313" key="1">
    <source>
        <dbReference type="EMBL" id="PHT68675.1"/>
    </source>
</evidence>
<dbReference type="STRING" id="4072.A0A2G2YG27"/>
<dbReference type="PANTHER" id="PTHR46266">
    <property type="entry name" value="TRANSCRIPTION FACTOR TT8"/>
    <property type="match status" value="1"/>
</dbReference>
<comment type="caution">
    <text evidence="1">The sequence shown here is derived from an EMBL/GenBank/DDBJ whole genome shotgun (WGS) entry which is preliminary data.</text>
</comment>
<accession>A0A2G2YG27</accession>
<dbReference type="PANTHER" id="PTHR46266:SF3">
    <property type="entry name" value="TRANSCRIPTION FACTOR EGL1"/>
    <property type="match status" value="1"/>
</dbReference>
<protein>
    <submittedName>
        <fullName evidence="1">Uncharacterized protein</fullName>
    </submittedName>
</protein>
<dbReference type="Proteomes" id="UP000222542">
    <property type="component" value="Unassembled WGS sequence"/>
</dbReference>
<dbReference type="EMBL" id="AYRZ02000011">
    <property type="protein sequence ID" value="PHT68675.1"/>
    <property type="molecule type" value="Genomic_DNA"/>
</dbReference>
<gene>
    <name evidence="1" type="ORF">T459_28162</name>
</gene>
<reference evidence="1 2" key="2">
    <citation type="journal article" date="2017" name="Genome Biol.">
        <title>New reference genome sequences of hot pepper reveal the massive evolution of plant disease-resistance genes by retroduplication.</title>
        <authorList>
            <person name="Kim S."/>
            <person name="Park J."/>
            <person name="Yeom S.I."/>
            <person name="Kim Y.M."/>
            <person name="Seo E."/>
            <person name="Kim K.T."/>
            <person name="Kim M.S."/>
            <person name="Lee J.M."/>
            <person name="Cheong K."/>
            <person name="Shin H.S."/>
            <person name="Kim S.B."/>
            <person name="Han K."/>
            <person name="Lee J."/>
            <person name="Park M."/>
            <person name="Lee H.A."/>
            <person name="Lee H.Y."/>
            <person name="Lee Y."/>
            <person name="Oh S."/>
            <person name="Lee J.H."/>
            <person name="Choi E."/>
            <person name="Choi E."/>
            <person name="Lee S.E."/>
            <person name="Jeon J."/>
            <person name="Kim H."/>
            <person name="Choi G."/>
            <person name="Song H."/>
            <person name="Lee J."/>
            <person name="Lee S.C."/>
            <person name="Kwon J.K."/>
            <person name="Lee H.Y."/>
            <person name="Koo N."/>
            <person name="Hong Y."/>
            <person name="Kim R.W."/>
            <person name="Kang W.H."/>
            <person name="Huh J.H."/>
            <person name="Kang B.C."/>
            <person name="Yang T.J."/>
            <person name="Lee Y.H."/>
            <person name="Bennetzen J.L."/>
            <person name="Choi D."/>
        </authorList>
    </citation>
    <scope>NUCLEOTIDE SEQUENCE [LARGE SCALE GENOMIC DNA]</scope>
    <source>
        <strain evidence="2">cv. CM334</strain>
    </source>
</reference>
<dbReference type="AlphaFoldDB" id="A0A2G2YG27"/>
<evidence type="ECO:0000313" key="2">
    <source>
        <dbReference type="Proteomes" id="UP000222542"/>
    </source>
</evidence>
<dbReference type="Gramene" id="PHT68675">
    <property type="protein sequence ID" value="PHT68675"/>
    <property type="gene ID" value="T459_28162"/>
</dbReference>
<proteinExistence type="predicted"/>
<organism evidence="1 2">
    <name type="scientific">Capsicum annuum</name>
    <name type="common">Capsicum pepper</name>
    <dbReference type="NCBI Taxonomy" id="4072"/>
    <lineage>
        <taxon>Eukaryota</taxon>
        <taxon>Viridiplantae</taxon>
        <taxon>Streptophyta</taxon>
        <taxon>Embryophyta</taxon>
        <taxon>Tracheophyta</taxon>
        <taxon>Spermatophyta</taxon>
        <taxon>Magnoliopsida</taxon>
        <taxon>eudicotyledons</taxon>
        <taxon>Gunneridae</taxon>
        <taxon>Pentapetalae</taxon>
        <taxon>asterids</taxon>
        <taxon>lamiids</taxon>
        <taxon>Solanales</taxon>
        <taxon>Solanaceae</taxon>
        <taxon>Solanoideae</taxon>
        <taxon>Capsiceae</taxon>
        <taxon>Capsicum</taxon>
    </lineage>
</organism>
<name>A0A2G2YG27_CAPAN</name>
<keyword evidence="2" id="KW-1185">Reference proteome</keyword>
<sequence>MQGKVAHNRFMWFCPKLEFTRSRSSVHQSLSWDIVLKYGIVSSCVLEWSDGYYNGNIKTRKTVQPEEVNEDQLGLQKTEQLRELCSSLLTGESEEDLQPQDKRLSAALCPEDLIDIDGIF</sequence>
<reference evidence="1 2" key="1">
    <citation type="journal article" date="2014" name="Nat. Genet.">
        <title>Genome sequence of the hot pepper provides insights into the evolution of pungency in Capsicum species.</title>
        <authorList>
            <person name="Kim S."/>
            <person name="Park M."/>
            <person name="Yeom S.I."/>
            <person name="Kim Y.M."/>
            <person name="Lee J.M."/>
            <person name="Lee H.A."/>
            <person name="Seo E."/>
            <person name="Choi J."/>
            <person name="Cheong K."/>
            <person name="Kim K.T."/>
            <person name="Jung K."/>
            <person name="Lee G.W."/>
            <person name="Oh S.K."/>
            <person name="Bae C."/>
            <person name="Kim S.B."/>
            <person name="Lee H.Y."/>
            <person name="Kim S.Y."/>
            <person name="Kim M.S."/>
            <person name="Kang B.C."/>
            <person name="Jo Y.D."/>
            <person name="Yang H.B."/>
            <person name="Jeong H.J."/>
            <person name="Kang W.H."/>
            <person name="Kwon J.K."/>
            <person name="Shin C."/>
            <person name="Lim J.Y."/>
            <person name="Park J.H."/>
            <person name="Huh J.H."/>
            <person name="Kim J.S."/>
            <person name="Kim B.D."/>
            <person name="Cohen O."/>
            <person name="Paran I."/>
            <person name="Suh M.C."/>
            <person name="Lee S.B."/>
            <person name="Kim Y.K."/>
            <person name="Shin Y."/>
            <person name="Noh S.J."/>
            <person name="Park J."/>
            <person name="Seo Y.S."/>
            <person name="Kwon S.Y."/>
            <person name="Kim H.A."/>
            <person name="Park J.M."/>
            <person name="Kim H.J."/>
            <person name="Choi S.B."/>
            <person name="Bosland P.W."/>
            <person name="Reeves G."/>
            <person name="Jo S.H."/>
            <person name="Lee B.W."/>
            <person name="Cho H.T."/>
            <person name="Choi H.S."/>
            <person name="Lee M.S."/>
            <person name="Yu Y."/>
            <person name="Do Choi Y."/>
            <person name="Park B.S."/>
            <person name="van Deynze A."/>
            <person name="Ashrafi H."/>
            <person name="Hill T."/>
            <person name="Kim W.T."/>
            <person name="Pai H.S."/>
            <person name="Ahn H.K."/>
            <person name="Yeam I."/>
            <person name="Giovannoni J.J."/>
            <person name="Rose J.K."/>
            <person name="Sorensen I."/>
            <person name="Lee S.J."/>
            <person name="Kim R.W."/>
            <person name="Choi I.Y."/>
            <person name="Choi B.S."/>
            <person name="Lim J.S."/>
            <person name="Lee Y.H."/>
            <person name="Choi D."/>
        </authorList>
    </citation>
    <scope>NUCLEOTIDE SEQUENCE [LARGE SCALE GENOMIC DNA]</scope>
    <source>
        <strain evidence="2">cv. CM334</strain>
    </source>
</reference>